<proteinExistence type="inferred from homology"/>
<evidence type="ECO:0000256" key="1">
    <source>
        <dbReference type="ARBA" id="ARBA00009632"/>
    </source>
</evidence>
<dbReference type="InterPro" id="IPR046433">
    <property type="entry name" value="ActCoA_hydro"/>
</dbReference>
<dbReference type="Proteomes" id="UP000266568">
    <property type="component" value="Unassembled WGS sequence"/>
</dbReference>
<gene>
    <name evidence="5" type="ORF">DFR49_0015</name>
</gene>
<dbReference type="EMBL" id="QXDC01000002">
    <property type="protein sequence ID" value="RIA45496.1"/>
    <property type="molecule type" value="Genomic_DNA"/>
</dbReference>
<dbReference type="InterPro" id="IPR038460">
    <property type="entry name" value="AcetylCoA_hyd_C_sf"/>
</dbReference>
<dbReference type="SUPFAM" id="SSF100950">
    <property type="entry name" value="NagB/RpiA/CoA transferase-like"/>
    <property type="match status" value="2"/>
</dbReference>
<dbReference type="InterPro" id="IPR037171">
    <property type="entry name" value="NagB/RpiA_transferase-like"/>
</dbReference>
<evidence type="ECO:0000259" key="3">
    <source>
        <dbReference type="Pfam" id="PF02550"/>
    </source>
</evidence>
<dbReference type="PANTHER" id="PTHR21432:SF20">
    <property type="entry name" value="ACETYL-COA HYDROLASE"/>
    <property type="match status" value="1"/>
</dbReference>
<name>A0A397P7H2_9SPHN</name>
<evidence type="ECO:0000313" key="6">
    <source>
        <dbReference type="Proteomes" id="UP000266568"/>
    </source>
</evidence>
<evidence type="ECO:0000256" key="2">
    <source>
        <dbReference type="ARBA" id="ARBA00022679"/>
    </source>
</evidence>
<dbReference type="GO" id="GO:0016787">
    <property type="term" value="F:hydrolase activity"/>
    <property type="evidence" value="ECO:0007669"/>
    <property type="project" value="UniProtKB-KW"/>
</dbReference>
<dbReference type="GO" id="GO:0006083">
    <property type="term" value="P:acetate metabolic process"/>
    <property type="evidence" value="ECO:0007669"/>
    <property type="project" value="InterPro"/>
</dbReference>
<dbReference type="Gene3D" id="3.30.750.70">
    <property type="entry name" value="4-hydroxybutyrate coenzyme like domains"/>
    <property type="match status" value="1"/>
</dbReference>
<dbReference type="Pfam" id="PF02550">
    <property type="entry name" value="AcetylCoA_hydro"/>
    <property type="match status" value="1"/>
</dbReference>
<dbReference type="AlphaFoldDB" id="A0A397P7H2"/>
<comment type="caution">
    <text evidence="5">The sequence shown here is derived from an EMBL/GenBank/DDBJ whole genome shotgun (WGS) entry which is preliminary data.</text>
</comment>
<dbReference type="PANTHER" id="PTHR21432">
    <property type="entry name" value="ACETYL-COA HYDROLASE-RELATED"/>
    <property type="match status" value="1"/>
</dbReference>
<dbReference type="GO" id="GO:0008775">
    <property type="term" value="F:acetate CoA-transferase activity"/>
    <property type="evidence" value="ECO:0007669"/>
    <property type="project" value="InterPro"/>
</dbReference>
<comment type="similarity">
    <text evidence="1">Belongs to the acetyl-CoA hydrolase/transferase family.</text>
</comment>
<feature type="domain" description="Acetyl-CoA hydrolase/transferase N-terminal" evidence="3">
    <location>
        <begin position="8"/>
        <end position="166"/>
    </location>
</feature>
<dbReference type="InterPro" id="IPR003702">
    <property type="entry name" value="ActCoA_hydro_N"/>
</dbReference>
<protein>
    <submittedName>
        <fullName evidence="5">Acyl-CoA hydrolase</fullName>
    </submittedName>
</protein>
<dbReference type="InterPro" id="IPR026888">
    <property type="entry name" value="AcetylCoA_hyd_C"/>
</dbReference>
<keyword evidence="5" id="KW-0378">Hydrolase</keyword>
<sequence>MAQIDYRSFLRRGDRIVVSQMSGEPLALTRQLVAQRHELEDIEVFIGVLNDTGFTPMSADRLRFRSFGAMGNARPLHAAGALGIVPISLGRIGTAILDGAVGCDVALVQLTPTSDPDLFGFGVTCDYMRAAIDRARVVVAEINSAVPRMAGTEFVRRDEIDILIDSDRPPPQLPARAPRELDRLIAANVTDLIEDGATLQVGIGGVPDALLGAIGDRRNLGYHGGMLSDGIAALMQSGALMNSRKAIDPGESVTAMISGSRELFRFVDGNPRISLRSSTYTNDVATIAAQSRFVAINSALEVDLTGAVNAESIGGKHIGGTGGLPDFAMGAAAAQGGRSVIALSSTAAGGTGTRIVARLNGPVTVPAYLADVIATEFGRAELRGKSLRERALALIAIAAPHARDALRAEARHAGFLC</sequence>
<organism evidence="5 6">
    <name type="scientific">Hephaestia caeni</name>
    <dbReference type="NCBI Taxonomy" id="645617"/>
    <lineage>
        <taxon>Bacteria</taxon>
        <taxon>Pseudomonadati</taxon>
        <taxon>Pseudomonadota</taxon>
        <taxon>Alphaproteobacteria</taxon>
        <taxon>Sphingomonadales</taxon>
        <taxon>Sphingomonadaceae</taxon>
        <taxon>Hephaestia</taxon>
    </lineage>
</organism>
<dbReference type="Gene3D" id="3.40.1080.10">
    <property type="entry name" value="Glutaconate Coenzyme A-transferase"/>
    <property type="match status" value="1"/>
</dbReference>
<evidence type="ECO:0000313" key="5">
    <source>
        <dbReference type="EMBL" id="RIA45496.1"/>
    </source>
</evidence>
<dbReference type="Pfam" id="PF13336">
    <property type="entry name" value="AcetylCoA_hyd_C"/>
    <property type="match status" value="1"/>
</dbReference>
<keyword evidence="2" id="KW-0808">Transferase</keyword>
<evidence type="ECO:0000259" key="4">
    <source>
        <dbReference type="Pfam" id="PF13336"/>
    </source>
</evidence>
<dbReference type="Gene3D" id="3.40.1080.20">
    <property type="entry name" value="Acetyl-CoA hydrolase/transferase C-terminal domain"/>
    <property type="match status" value="1"/>
</dbReference>
<reference evidence="5 6" key="1">
    <citation type="submission" date="2018-08" db="EMBL/GenBank/DDBJ databases">
        <title>Genomic Encyclopedia of Type Strains, Phase IV (KMG-IV): sequencing the most valuable type-strain genomes for metagenomic binning, comparative biology and taxonomic classification.</title>
        <authorList>
            <person name="Goeker M."/>
        </authorList>
    </citation>
    <scope>NUCLEOTIDE SEQUENCE [LARGE SCALE GENOMIC DNA]</scope>
    <source>
        <strain evidence="5 6">DSM 25527</strain>
    </source>
</reference>
<feature type="domain" description="Acetyl-CoA hydrolase/transferase C-terminal" evidence="4">
    <location>
        <begin position="259"/>
        <end position="410"/>
    </location>
</feature>
<keyword evidence="6" id="KW-1185">Reference proteome</keyword>
<dbReference type="RefSeq" id="WP_170150869.1">
    <property type="nucleotide sequence ID" value="NZ_QXDC01000002.1"/>
</dbReference>
<accession>A0A397P7H2</accession>